<dbReference type="GO" id="GO:0008270">
    <property type="term" value="F:zinc ion binding"/>
    <property type="evidence" value="ECO:0007669"/>
    <property type="project" value="InterPro"/>
</dbReference>
<gene>
    <name evidence="2" type="ORF">CLV72_1063</name>
</gene>
<keyword evidence="2" id="KW-0255">Endonuclease</keyword>
<evidence type="ECO:0000313" key="2">
    <source>
        <dbReference type="EMBL" id="PRX96968.1"/>
    </source>
</evidence>
<reference evidence="2 3" key="1">
    <citation type="submission" date="2018-03" db="EMBL/GenBank/DDBJ databases">
        <title>Genomic Encyclopedia of Archaeal and Bacterial Type Strains, Phase II (KMG-II): from individual species to whole genera.</title>
        <authorList>
            <person name="Goeker M."/>
        </authorList>
    </citation>
    <scope>NUCLEOTIDE SEQUENCE [LARGE SCALE GENOMIC DNA]</scope>
    <source>
        <strain evidence="2 3">DSM 45601</strain>
    </source>
</reference>
<dbReference type="SMART" id="SM00507">
    <property type="entry name" value="HNHc"/>
    <property type="match status" value="1"/>
</dbReference>
<organism evidence="2 3">
    <name type="scientific">Allonocardiopsis opalescens</name>
    <dbReference type="NCBI Taxonomy" id="1144618"/>
    <lineage>
        <taxon>Bacteria</taxon>
        <taxon>Bacillati</taxon>
        <taxon>Actinomycetota</taxon>
        <taxon>Actinomycetes</taxon>
        <taxon>Streptosporangiales</taxon>
        <taxon>Allonocardiopsis</taxon>
    </lineage>
</organism>
<dbReference type="Proteomes" id="UP000237846">
    <property type="component" value="Unassembled WGS sequence"/>
</dbReference>
<protein>
    <submittedName>
        <fullName evidence="2">HNH endonuclease</fullName>
    </submittedName>
</protein>
<keyword evidence="3" id="KW-1185">Reference proteome</keyword>
<dbReference type="CDD" id="cd00085">
    <property type="entry name" value="HNHc"/>
    <property type="match status" value="1"/>
</dbReference>
<dbReference type="AlphaFoldDB" id="A0A2T0PZL0"/>
<proteinExistence type="predicted"/>
<dbReference type="RefSeq" id="WP_106248537.1">
    <property type="nucleotide sequence ID" value="NZ_PVZC01000006.1"/>
</dbReference>
<dbReference type="Pfam" id="PF01844">
    <property type="entry name" value="HNH"/>
    <property type="match status" value="1"/>
</dbReference>
<keyword evidence="2" id="KW-0540">Nuclease</keyword>
<evidence type="ECO:0000313" key="3">
    <source>
        <dbReference type="Proteomes" id="UP000237846"/>
    </source>
</evidence>
<dbReference type="EMBL" id="PVZC01000006">
    <property type="protein sequence ID" value="PRX96968.1"/>
    <property type="molecule type" value="Genomic_DNA"/>
</dbReference>
<dbReference type="GO" id="GO:0004519">
    <property type="term" value="F:endonuclease activity"/>
    <property type="evidence" value="ECO:0007669"/>
    <property type="project" value="UniProtKB-KW"/>
</dbReference>
<dbReference type="GO" id="GO:0003676">
    <property type="term" value="F:nucleic acid binding"/>
    <property type="evidence" value="ECO:0007669"/>
    <property type="project" value="InterPro"/>
</dbReference>
<comment type="caution">
    <text evidence="2">The sequence shown here is derived from an EMBL/GenBank/DDBJ whole genome shotgun (WGS) entry which is preliminary data.</text>
</comment>
<dbReference type="InterPro" id="IPR002711">
    <property type="entry name" value="HNH"/>
</dbReference>
<keyword evidence="2" id="KW-0378">Hydrolase</keyword>
<accession>A0A2T0PZL0</accession>
<dbReference type="InterPro" id="IPR003615">
    <property type="entry name" value="HNH_nuc"/>
</dbReference>
<evidence type="ECO:0000259" key="1">
    <source>
        <dbReference type="SMART" id="SM00507"/>
    </source>
</evidence>
<sequence length="275" mass="29276">MIRIVRLPLGADGAERLARKAEHVRQLGGSVAHARATWKSAAAERGLVRDRLAEMAAGIQRCMYCGDSLGTDIDHFEPLARTPSRAFDWLNHLLACSHCNSNEKRDGHPCGEAGECLLIDPTREEPSTHLRLVLSTGEYQASTPKGGATIETIGLNRPDLVRGRADAFAMRGLVFLGLMAKHDAGDIDAWRVALDALHRQPFADVLAAMMRIADRPGADIVLGADVRDAMLTVVSLMRAEGAPTVHMTSAMGEASTAGALGSSGVQAPRGPSGKT</sequence>
<dbReference type="Gene3D" id="1.10.30.50">
    <property type="match status" value="1"/>
</dbReference>
<name>A0A2T0PZL0_9ACTN</name>
<feature type="domain" description="HNH nuclease" evidence="1">
    <location>
        <begin position="47"/>
        <end position="101"/>
    </location>
</feature>